<dbReference type="InterPro" id="IPR043502">
    <property type="entry name" value="DNA/RNA_pol_sf"/>
</dbReference>
<evidence type="ECO:0000256" key="1">
    <source>
        <dbReference type="ARBA" id="ARBA00004173"/>
    </source>
</evidence>
<accession>A0AAE0UFV7</accession>
<keyword evidence="2" id="KW-0496">Mitochondrion</keyword>
<dbReference type="InterPro" id="IPR043128">
    <property type="entry name" value="Rev_trsase/Diguanyl_cyclase"/>
</dbReference>
<dbReference type="Gene3D" id="3.30.70.270">
    <property type="match status" value="1"/>
</dbReference>
<comment type="caution">
    <text evidence="3">The sequence shown here is derived from an EMBL/GenBank/DDBJ whole genome shotgun (WGS) entry which is preliminary data.</text>
</comment>
<reference evidence="3" key="2">
    <citation type="submission" date="2023-07" db="EMBL/GenBank/DDBJ databases">
        <authorList>
            <consortium name="Lawrence Berkeley National Laboratory"/>
            <person name="Haridas S."/>
            <person name="Hensen N."/>
            <person name="Bonometti L."/>
            <person name="Westerberg I."/>
            <person name="Brannstrom I.O."/>
            <person name="Guillou S."/>
            <person name="Cros-Aarteil S."/>
            <person name="Calhoun S."/>
            <person name="Kuo A."/>
            <person name="Mondo S."/>
            <person name="Pangilinan J."/>
            <person name="Riley R."/>
            <person name="LaButti K."/>
            <person name="Andreopoulos B."/>
            <person name="Lipzen A."/>
            <person name="Chen C."/>
            <person name="Yanf M."/>
            <person name="Daum C."/>
            <person name="Ng V."/>
            <person name="Clum A."/>
            <person name="Steindorff A."/>
            <person name="Ohm R."/>
            <person name="Martin F."/>
            <person name="Silar P."/>
            <person name="Natvig D."/>
            <person name="Lalanne C."/>
            <person name="Gautier V."/>
            <person name="Ament-velasquez S.L."/>
            <person name="Kruys A."/>
            <person name="Hutchinson M.I."/>
            <person name="Powell A.J."/>
            <person name="Barry K."/>
            <person name="Miller A.N."/>
            <person name="Grigoriev I.V."/>
            <person name="Debuchy R."/>
            <person name="Gladieux P."/>
            <person name="Thoren M.H."/>
            <person name="Johannesson H."/>
        </authorList>
    </citation>
    <scope>NUCLEOTIDE SEQUENCE</scope>
    <source>
        <strain evidence="3">FGSC 1904</strain>
    </source>
</reference>
<evidence type="ECO:0000256" key="2">
    <source>
        <dbReference type="ARBA" id="ARBA00023128"/>
    </source>
</evidence>
<dbReference type="Proteomes" id="UP001281003">
    <property type="component" value="Unassembled WGS sequence"/>
</dbReference>
<evidence type="ECO:0008006" key="5">
    <source>
        <dbReference type="Google" id="ProtNLM"/>
    </source>
</evidence>
<organism evidence="3 4">
    <name type="scientific">Sordaria brevicollis</name>
    <dbReference type="NCBI Taxonomy" id="83679"/>
    <lineage>
        <taxon>Eukaryota</taxon>
        <taxon>Fungi</taxon>
        <taxon>Dikarya</taxon>
        <taxon>Ascomycota</taxon>
        <taxon>Pezizomycotina</taxon>
        <taxon>Sordariomycetes</taxon>
        <taxon>Sordariomycetidae</taxon>
        <taxon>Sordariales</taxon>
        <taxon>Sordariaceae</taxon>
        <taxon>Sordaria</taxon>
    </lineage>
</organism>
<comment type="subcellular location">
    <subcellularLocation>
        <location evidence="1">Mitochondrion</location>
    </subcellularLocation>
</comment>
<gene>
    <name evidence="3" type="ORF">B0T20DRAFT_344379</name>
</gene>
<dbReference type="SUPFAM" id="SSF56672">
    <property type="entry name" value="DNA/RNA polymerases"/>
    <property type="match status" value="1"/>
</dbReference>
<dbReference type="GO" id="GO:0005739">
    <property type="term" value="C:mitochondrion"/>
    <property type="evidence" value="ECO:0007669"/>
    <property type="project" value="UniProtKB-SubCell"/>
</dbReference>
<feature type="non-terminal residue" evidence="3">
    <location>
        <position position="1"/>
    </location>
</feature>
<proteinExistence type="predicted"/>
<reference evidence="3" key="1">
    <citation type="journal article" date="2023" name="Mol. Phylogenet. Evol.">
        <title>Genome-scale phylogeny and comparative genomics of the fungal order Sordariales.</title>
        <authorList>
            <person name="Hensen N."/>
            <person name="Bonometti L."/>
            <person name="Westerberg I."/>
            <person name="Brannstrom I.O."/>
            <person name="Guillou S."/>
            <person name="Cros-Aarteil S."/>
            <person name="Calhoun S."/>
            <person name="Haridas S."/>
            <person name="Kuo A."/>
            <person name="Mondo S."/>
            <person name="Pangilinan J."/>
            <person name="Riley R."/>
            <person name="LaButti K."/>
            <person name="Andreopoulos B."/>
            <person name="Lipzen A."/>
            <person name="Chen C."/>
            <person name="Yan M."/>
            <person name="Daum C."/>
            <person name="Ng V."/>
            <person name="Clum A."/>
            <person name="Steindorff A."/>
            <person name="Ohm R.A."/>
            <person name="Martin F."/>
            <person name="Silar P."/>
            <person name="Natvig D.O."/>
            <person name="Lalanne C."/>
            <person name="Gautier V."/>
            <person name="Ament-Velasquez S.L."/>
            <person name="Kruys A."/>
            <person name="Hutchinson M.I."/>
            <person name="Powell A.J."/>
            <person name="Barry K."/>
            <person name="Miller A.N."/>
            <person name="Grigoriev I.V."/>
            <person name="Debuchy R."/>
            <person name="Gladieux P."/>
            <person name="Hiltunen Thoren M."/>
            <person name="Johannesson H."/>
        </authorList>
    </citation>
    <scope>NUCLEOTIDE SEQUENCE</scope>
    <source>
        <strain evidence="3">FGSC 1904</strain>
    </source>
</reference>
<sequence>IYIDNIVIFSDTLKKYFDYLNRVFNLFTLRNLILSSKKNYIAYFNIELLNFRINILNLSIIEEKLETF</sequence>
<evidence type="ECO:0000313" key="4">
    <source>
        <dbReference type="Proteomes" id="UP001281003"/>
    </source>
</evidence>
<protein>
    <recommendedName>
        <fullName evidence="5">Reverse transcriptase domain-containing protein</fullName>
    </recommendedName>
</protein>
<dbReference type="EMBL" id="JAUTDP010000001">
    <property type="protein sequence ID" value="KAK3402756.1"/>
    <property type="molecule type" value="Genomic_DNA"/>
</dbReference>
<dbReference type="AlphaFoldDB" id="A0AAE0UFV7"/>
<keyword evidence="4" id="KW-1185">Reference proteome</keyword>
<name>A0AAE0UFV7_SORBR</name>
<evidence type="ECO:0000313" key="3">
    <source>
        <dbReference type="EMBL" id="KAK3402756.1"/>
    </source>
</evidence>